<dbReference type="PANTHER" id="PTHR38785">
    <property type="entry name" value="HOMOLOG OF VIRK"/>
    <property type="match status" value="1"/>
</dbReference>
<protein>
    <submittedName>
        <fullName evidence="1">DUF535 domain-containing protein</fullName>
    </submittedName>
</protein>
<dbReference type="EMBL" id="PYOU01000024">
    <property type="protein sequence ID" value="PSX04911.1"/>
    <property type="molecule type" value="Genomic_DNA"/>
</dbReference>
<reference evidence="1 2" key="1">
    <citation type="submission" date="2018-01" db="EMBL/GenBank/DDBJ databases">
        <title>Whole genome sequencing of Histamine producing bacteria.</title>
        <authorList>
            <person name="Butler K."/>
        </authorList>
    </citation>
    <scope>NUCLEOTIDE SEQUENCE [LARGE SCALE GENOMIC DNA]</scope>
    <source>
        <strain evidence="1 2">A6-1</strain>
    </source>
</reference>
<sequence>MKTLSLSKLSTEVYPTELSDKYSPLWSYRLKFLARGLFYKSSLQKLVNGIDPTLLATLCKRHNRFIEKPFRPYITNAATPEQRVDLITQHYQFISNALSLETREHIFADDRGLQLVSFLIEDKTYSLNLAYHGRFQKEGELSLVLFDERGHNIYTVTFIVNNKHNQRNIVIGGIQGPASNDENNLRIKRLTKTLHGQRPKDLMIKIMTFIANCWQADHLLAIKNESHSYCAKRYRSKKYGSSRIKTDYNRHWEALGGTEYDTHFYQLPMEDVRRGPEDISRPKRAMYRRRYEWLDQVKAEIQQIIALKQ</sequence>
<evidence type="ECO:0000313" key="2">
    <source>
        <dbReference type="Proteomes" id="UP000240989"/>
    </source>
</evidence>
<name>A0ABX5GZ12_PHOAN</name>
<dbReference type="PANTHER" id="PTHR38785:SF1">
    <property type="entry name" value="HOMOLOG OF VIRK"/>
    <property type="match status" value="1"/>
</dbReference>
<dbReference type="Pfam" id="PF04393">
    <property type="entry name" value="DUF535"/>
    <property type="match status" value="1"/>
</dbReference>
<gene>
    <name evidence="1" type="ORF">C0W27_19825</name>
</gene>
<accession>A0ABX5GZ12</accession>
<dbReference type="Proteomes" id="UP000240989">
    <property type="component" value="Unassembled WGS sequence"/>
</dbReference>
<keyword evidence="2" id="KW-1185">Reference proteome</keyword>
<comment type="caution">
    <text evidence="1">The sequence shown here is derived from an EMBL/GenBank/DDBJ whole genome shotgun (WGS) entry which is preliminary data.</text>
</comment>
<proteinExistence type="predicted"/>
<evidence type="ECO:0000313" key="1">
    <source>
        <dbReference type="EMBL" id="PSX04911.1"/>
    </source>
</evidence>
<dbReference type="InterPro" id="IPR007488">
    <property type="entry name" value="DUF535"/>
</dbReference>
<organism evidence="1 2">
    <name type="scientific">Photobacterium angustum</name>
    <dbReference type="NCBI Taxonomy" id="661"/>
    <lineage>
        <taxon>Bacteria</taxon>
        <taxon>Pseudomonadati</taxon>
        <taxon>Pseudomonadota</taxon>
        <taxon>Gammaproteobacteria</taxon>
        <taxon>Vibrionales</taxon>
        <taxon>Vibrionaceae</taxon>
        <taxon>Photobacterium</taxon>
    </lineage>
</organism>
<dbReference type="RefSeq" id="WP_045152134.1">
    <property type="nucleotide sequence ID" value="NZ_JZSW01000003.1"/>
</dbReference>